<dbReference type="STRING" id="49186.SAMN05421647_10888"/>
<evidence type="ECO:0000313" key="1">
    <source>
        <dbReference type="EMBL" id="SIQ73894.1"/>
    </source>
</evidence>
<protein>
    <submittedName>
        <fullName evidence="1">Uncharacterized protein</fullName>
    </submittedName>
</protein>
<keyword evidence="2" id="KW-1185">Reference proteome</keyword>
<dbReference type="Proteomes" id="UP000186895">
    <property type="component" value="Unassembled WGS sequence"/>
</dbReference>
<dbReference type="RefSeq" id="WP_076464399.1">
    <property type="nucleotide sequence ID" value="NZ_FTMN01000008.1"/>
</dbReference>
<dbReference type="EMBL" id="FTMN01000008">
    <property type="protein sequence ID" value="SIQ73894.1"/>
    <property type="molecule type" value="Genomic_DNA"/>
</dbReference>
<gene>
    <name evidence="1" type="ORF">SAMN05421647_10888</name>
</gene>
<organism evidence="1 2">
    <name type="scientific">Marinobacterium stanieri</name>
    <dbReference type="NCBI Taxonomy" id="49186"/>
    <lineage>
        <taxon>Bacteria</taxon>
        <taxon>Pseudomonadati</taxon>
        <taxon>Pseudomonadota</taxon>
        <taxon>Gammaproteobacteria</taxon>
        <taxon>Oceanospirillales</taxon>
        <taxon>Oceanospirillaceae</taxon>
        <taxon>Marinobacterium</taxon>
    </lineage>
</organism>
<name>A0A1N6V7M0_9GAMM</name>
<sequence length="116" mass="12750">MADAPLRMSHALILTRLSSHDHRAGITSELIGVTSEGQSLLVRSDESQRVNVALLEHQRLPLVVLSDRLLPSTEADYELPAQALISPIPLPSAEVEALIRSGREQTLLNQVREQLV</sequence>
<proteinExistence type="predicted"/>
<dbReference type="AlphaFoldDB" id="A0A1N6V7M0"/>
<accession>A0A1N6V7M0</accession>
<evidence type="ECO:0000313" key="2">
    <source>
        <dbReference type="Proteomes" id="UP000186895"/>
    </source>
</evidence>
<reference evidence="1 2" key="1">
    <citation type="submission" date="2017-01" db="EMBL/GenBank/DDBJ databases">
        <authorList>
            <person name="Mah S.A."/>
            <person name="Swanson W.J."/>
            <person name="Moy G.W."/>
            <person name="Vacquier V.D."/>
        </authorList>
    </citation>
    <scope>NUCLEOTIDE SEQUENCE [LARGE SCALE GENOMIC DNA]</scope>
    <source>
        <strain evidence="1 2">DSM 7027</strain>
    </source>
</reference>